<dbReference type="Proteomes" id="UP000095401">
    <property type="component" value="Chromosome"/>
</dbReference>
<evidence type="ECO:0000256" key="4">
    <source>
        <dbReference type="HAMAP-Rule" id="MF_00925"/>
    </source>
</evidence>
<comment type="subunit">
    <text evidence="4">Part of the Bam complex.</text>
</comment>
<keyword evidence="4" id="KW-0449">Lipoprotein</keyword>
<keyword evidence="7" id="KW-1185">Reference proteome</keyword>
<evidence type="ECO:0000256" key="1">
    <source>
        <dbReference type="ARBA" id="ARBA00022729"/>
    </source>
</evidence>
<dbReference type="GO" id="GO:1990063">
    <property type="term" value="C:Bam protein complex"/>
    <property type="evidence" value="ECO:0007669"/>
    <property type="project" value="TreeGrafter"/>
</dbReference>
<sequence length="120" mass="13490">MTQMKKIRISLFGLTILALSGCSTSWLSGYRPPIQQGNEVKPAQFEQLKTGMSEAQVRFILGEPLLTDAFNPNRWDYAYALTPTYGRQMVKHLTLYFQDGKLARIVGGPTAMPEHQKSPN</sequence>
<keyword evidence="3 4" id="KW-0998">Cell outer membrane</keyword>
<dbReference type="InterPro" id="IPR026592">
    <property type="entry name" value="BamE"/>
</dbReference>
<reference evidence="7" key="1">
    <citation type="submission" date="2016-09" db="EMBL/GenBank/DDBJ databases">
        <title>Acidihalobacter prosperus F5.</title>
        <authorList>
            <person name="Khaleque H.N."/>
            <person name="Ramsay J.P."/>
            <person name="Kaksonen A.H."/>
            <person name="Boxall N.J."/>
            <person name="Watkin E.L.J."/>
        </authorList>
    </citation>
    <scope>NUCLEOTIDE SEQUENCE [LARGE SCALE GENOMIC DNA]</scope>
    <source>
        <strain evidence="7">F5</strain>
    </source>
</reference>
<comment type="similarity">
    <text evidence="4">Belongs to the BamE family.</text>
</comment>
<comment type="function">
    <text evidence="4">Part of the outer membrane protein assembly complex, which is involved in assembly and insertion of beta-barrel proteins into the outer membrane.</text>
</comment>
<organism evidence="6 7">
    <name type="scientific">Acidihalobacter yilgarnensis</name>
    <dbReference type="NCBI Taxonomy" id="2819280"/>
    <lineage>
        <taxon>Bacteria</taxon>
        <taxon>Pseudomonadati</taxon>
        <taxon>Pseudomonadota</taxon>
        <taxon>Gammaproteobacteria</taxon>
        <taxon>Chromatiales</taxon>
        <taxon>Ectothiorhodospiraceae</taxon>
        <taxon>Acidihalobacter</taxon>
    </lineage>
</organism>
<dbReference type="PANTHER" id="PTHR37482">
    <property type="entry name" value="OUTER MEMBRANE PROTEIN ASSEMBLY FACTOR BAME"/>
    <property type="match status" value="1"/>
</dbReference>
<keyword evidence="1 4" id="KW-0732">Signal</keyword>
<evidence type="ECO:0000313" key="7">
    <source>
        <dbReference type="Proteomes" id="UP000095401"/>
    </source>
</evidence>
<dbReference type="PROSITE" id="PS51257">
    <property type="entry name" value="PROKAR_LIPOPROTEIN"/>
    <property type="match status" value="1"/>
</dbReference>
<proteinExistence type="inferred from homology"/>
<dbReference type="GO" id="GO:0051205">
    <property type="term" value="P:protein insertion into membrane"/>
    <property type="evidence" value="ECO:0007669"/>
    <property type="project" value="UniProtKB-UniRule"/>
</dbReference>
<dbReference type="HAMAP" id="MF_00925">
    <property type="entry name" value="OM_assembly_BamE"/>
    <property type="match status" value="1"/>
</dbReference>
<gene>
    <name evidence="4" type="primary">bamE</name>
    <name evidence="6" type="ORF">BI364_05660</name>
</gene>
<evidence type="ECO:0000313" key="6">
    <source>
        <dbReference type="EMBL" id="AOU97521.1"/>
    </source>
</evidence>
<feature type="domain" description="Outer membrane protein assembly factor BamE" evidence="5">
    <location>
        <begin position="37"/>
        <end position="106"/>
    </location>
</feature>
<dbReference type="InterPro" id="IPR007450">
    <property type="entry name" value="BamE_dom"/>
</dbReference>
<evidence type="ECO:0000256" key="3">
    <source>
        <dbReference type="ARBA" id="ARBA00023237"/>
    </source>
</evidence>
<keyword evidence="2 4" id="KW-0472">Membrane</keyword>
<keyword evidence="4" id="KW-0564">Palmitate</keyword>
<evidence type="ECO:0000256" key="2">
    <source>
        <dbReference type="ARBA" id="ARBA00023136"/>
    </source>
</evidence>
<dbReference type="Pfam" id="PF04355">
    <property type="entry name" value="BamE"/>
    <property type="match status" value="1"/>
</dbReference>
<dbReference type="InterPro" id="IPR037873">
    <property type="entry name" value="BamE-like"/>
</dbReference>
<dbReference type="Gene3D" id="3.30.1450.10">
    <property type="match status" value="1"/>
</dbReference>
<dbReference type="GO" id="GO:0030674">
    <property type="term" value="F:protein-macromolecule adaptor activity"/>
    <property type="evidence" value="ECO:0007669"/>
    <property type="project" value="TreeGrafter"/>
</dbReference>
<name>A0A1D8IM86_9GAMM</name>
<accession>A0A1D8IM86</accession>
<evidence type="ECO:0000259" key="5">
    <source>
        <dbReference type="Pfam" id="PF04355"/>
    </source>
</evidence>
<dbReference type="EMBL" id="CP017415">
    <property type="protein sequence ID" value="AOU97521.1"/>
    <property type="molecule type" value="Genomic_DNA"/>
</dbReference>
<protein>
    <recommendedName>
        <fullName evidence="4">Outer membrane protein assembly factor BamE</fullName>
    </recommendedName>
</protein>
<dbReference type="PANTHER" id="PTHR37482:SF1">
    <property type="entry name" value="OUTER MEMBRANE PROTEIN ASSEMBLY FACTOR BAME"/>
    <property type="match status" value="1"/>
</dbReference>
<dbReference type="KEGG" id="aprs:BI364_05660"/>
<dbReference type="GO" id="GO:0043165">
    <property type="term" value="P:Gram-negative-bacterium-type cell outer membrane assembly"/>
    <property type="evidence" value="ECO:0007669"/>
    <property type="project" value="UniProtKB-UniRule"/>
</dbReference>
<dbReference type="AlphaFoldDB" id="A0A1D8IM86"/>
<comment type="subcellular location">
    <subcellularLocation>
        <location evidence="4">Cell outer membrane</location>
        <topology evidence="4">Lipid-anchor</topology>
    </subcellularLocation>
</comment>